<dbReference type="Proteomes" id="UP000077315">
    <property type="component" value="Unassembled WGS sequence"/>
</dbReference>
<dbReference type="AlphaFoldDB" id="A0A162PF21"/>
<gene>
    <name evidence="1" type="ORF">PHYBLDRAFT_176445</name>
</gene>
<evidence type="ECO:0000313" key="2">
    <source>
        <dbReference type="Proteomes" id="UP000077315"/>
    </source>
</evidence>
<dbReference type="EMBL" id="KV441035">
    <property type="protein sequence ID" value="OAD65076.1"/>
    <property type="molecule type" value="Genomic_DNA"/>
</dbReference>
<organism evidence="1 2">
    <name type="scientific">Phycomyces blakesleeanus (strain ATCC 8743b / DSM 1359 / FGSC 10004 / NBRC 33097 / NRRL 1555)</name>
    <dbReference type="NCBI Taxonomy" id="763407"/>
    <lineage>
        <taxon>Eukaryota</taxon>
        <taxon>Fungi</taxon>
        <taxon>Fungi incertae sedis</taxon>
        <taxon>Mucoromycota</taxon>
        <taxon>Mucoromycotina</taxon>
        <taxon>Mucoromycetes</taxon>
        <taxon>Mucorales</taxon>
        <taxon>Phycomycetaceae</taxon>
        <taxon>Phycomyces</taxon>
    </lineage>
</organism>
<accession>A0A162PF21</accession>
<dbReference type="InParanoid" id="A0A162PF21"/>
<dbReference type="GeneID" id="28998682"/>
<dbReference type="RefSeq" id="XP_018283116.1">
    <property type="nucleotide sequence ID" value="XM_018437776.1"/>
</dbReference>
<keyword evidence="2" id="KW-1185">Reference proteome</keyword>
<dbReference type="VEuPathDB" id="FungiDB:PHYBLDRAFT_176445"/>
<reference evidence="2" key="1">
    <citation type="submission" date="2015-06" db="EMBL/GenBank/DDBJ databases">
        <title>Expansion of signal transduction pathways in fungi by whole-genome duplication.</title>
        <authorList>
            <consortium name="DOE Joint Genome Institute"/>
            <person name="Corrochano L.M."/>
            <person name="Kuo A."/>
            <person name="Marcet-Houben M."/>
            <person name="Polaino S."/>
            <person name="Salamov A."/>
            <person name="Villalobos J.M."/>
            <person name="Alvarez M.I."/>
            <person name="Avalos J."/>
            <person name="Benito E.P."/>
            <person name="Benoit I."/>
            <person name="Burger G."/>
            <person name="Camino L.P."/>
            <person name="Canovas D."/>
            <person name="Cerda-Olmedo E."/>
            <person name="Cheng J.-F."/>
            <person name="Dominguez A."/>
            <person name="Elias M."/>
            <person name="Eslava A.P."/>
            <person name="Glaser F."/>
            <person name="Grimwood J."/>
            <person name="Gutierrez G."/>
            <person name="Heitman J."/>
            <person name="Henrissat B."/>
            <person name="Iturriaga E.A."/>
            <person name="Lang B.F."/>
            <person name="Lavin J.L."/>
            <person name="Lee S."/>
            <person name="Li W."/>
            <person name="Lindquist E."/>
            <person name="Lopez-Garcia S."/>
            <person name="Luque E.M."/>
            <person name="Marcos A.T."/>
            <person name="Martin J."/>
            <person name="McCluskey K."/>
            <person name="Medina H.R."/>
            <person name="Miralles-Duran A."/>
            <person name="Miyazaki A."/>
            <person name="Munoz-Torres E."/>
            <person name="Oguiza J.A."/>
            <person name="Ohm R."/>
            <person name="Olmedo M."/>
            <person name="Orejas M."/>
            <person name="Ortiz-Castellanos L."/>
            <person name="Pisabarro A.G."/>
            <person name="Rodriguez-Romero J."/>
            <person name="Ruiz-Herrera J."/>
            <person name="Ruiz-Vazquez R."/>
            <person name="Sanz C."/>
            <person name="Schackwitz W."/>
            <person name="Schmutz J."/>
            <person name="Shahriari M."/>
            <person name="Shelest E."/>
            <person name="Silva-Franco F."/>
            <person name="Soanes D."/>
            <person name="Syed K."/>
            <person name="Tagua V.G."/>
            <person name="Talbot N.J."/>
            <person name="Thon M."/>
            <person name="De vries R.P."/>
            <person name="Wiebenga A."/>
            <person name="Yadav J.S."/>
            <person name="Braun E.L."/>
            <person name="Baker S."/>
            <person name="Garre V."/>
            <person name="Horwitz B."/>
            <person name="Torres-Martinez S."/>
            <person name="Idnurm A."/>
            <person name="Herrera-Estrella A."/>
            <person name="Gabaldon T."/>
            <person name="Grigoriev I.V."/>
        </authorList>
    </citation>
    <scope>NUCLEOTIDE SEQUENCE [LARGE SCALE GENOMIC DNA]</scope>
    <source>
        <strain evidence="2">NRRL 1555(-)</strain>
    </source>
</reference>
<proteinExistence type="predicted"/>
<protein>
    <submittedName>
        <fullName evidence="1">Uncharacterized protein</fullName>
    </submittedName>
</protein>
<name>A0A162PF21_PHYB8</name>
<evidence type="ECO:0000313" key="1">
    <source>
        <dbReference type="EMBL" id="OAD65076.1"/>
    </source>
</evidence>
<sequence>MHLCELMLDFGPVFTFWMYNLKIYKYKLKKNIKTNYRNGLECIDNDYPPALPFDLQMFQQVVNSLWYNVIGTKTSPPTTMPLKLQNLNAMNISLGENVLVNICIQKMKNISLLGQEFFSEQKKYRSSIVRVMFFCMKDKIPVYLIPNAHHFLSFYQNKLTESDITISNEKNRG</sequence>